<name>A0AA35ZXF9_LACSI</name>
<sequence length="203" mass="22897">MLTPNAVNKVVAFQMICRANGYLLDYFVFKFFFRFYVTGDKCTFSVRRGGHALVPDMQTPKNWQDKWLWVNQELVGSDRYRVNAFADTIPKLFPHNQSVTDYLKISRFILRSRTLLSSSVLATLSVLTVNSMGSIDSVAYVKHNEVSCVLVRGVVLCDHNIVGISSAQFPFALANIFLTPFTIVRLDTSVYPFACGCATDVNR</sequence>
<protein>
    <submittedName>
        <fullName evidence="1">Uncharacterized protein</fullName>
    </submittedName>
</protein>
<organism evidence="1 2">
    <name type="scientific">Lactuca saligna</name>
    <name type="common">Willowleaf lettuce</name>
    <dbReference type="NCBI Taxonomy" id="75948"/>
    <lineage>
        <taxon>Eukaryota</taxon>
        <taxon>Viridiplantae</taxon>
        <taxon>Streptophyta</taxon>
        <taxon>Embryophyta</taxon>
        <taxon>Tracheophyta</taxon>
        <taxon>Spermatophyta</taxon>
        <taxon>Magnoliopsida</taxon>
        <taxon>eudicotyledons</taxon>
        <taxon>Gunneridae</taxon>
        <taxon>Pentapetalae</taxon>
        <taxon>asterids</taxon>
        <taxon>campanulids</taxon>
        <taxon>Asterales</taxon>
        <taxon>Asteraceae</taxon>
        <taxon>Cichorioideae</taxon>
        <taxon>Cichorieae</taxon>
        <taxon>Lactucinae</taxon>
        <taxon>Lactuca</taxon>
    </lineage>
</organism>
<reference evidence="1" key="1">
    <citation type="submission" date="2023-04" db="EMBL/GenBank/DDBJ databases">
        <authorList>
            <person name="Vijverberg K."/>
            <person name="Xiong W."/>
            <person name="Schranz E."/>
        </authorList>
    </citation>
    <scope>NUCLEOTIDE SEQUENCE</scope>
</reference>
<proteinExistence type="predicted"/>
<accession>A0AA35ZXF9</accession>
<gene>
    <name evidence="1" type="ORF">LSALG_LOCUS38309</name>
</gene>
<dbReference type="EMBL" id="OX465084">
    <property type="protein sequence ID" value="CAI9299612.1"/>
    <property type="molecule type" value="Genomic_DNA"/>
</dbReference>
<dbReference type="AlphaFoldDB" id="A0AA35ZXF9"/>
<evidence type="ECO:0000313" key="2">
    <source>
        <dbReference type="Proteomes" id="UP001177003"/>
    </source>
</evidence>
<keyword evidence="2" id="KW-1185">Reference proteome</keyword>
<dbReference type="Proteomes" id="UP001177003">
    <property type="component" value="Chromosome 8"/>
</dbReference>
<evidence type="ECO:0000313" key="1">
    <source>
        <dbReference type="EMBL" id="CAI9299612.1"/>
    </source>
</evidence>